<gene>
    <name evidence="2" type="ORF">SVIM_LOCUS498345</name>
</gene>
<evidence type="ECO:0000313" key="2">
    <source>
        <dbReference type="EMBL" id="VFU64981.1"/>
    </source>
</evidence>
<keyword evidence="1" id="KW-1133">Transmembrane helix</keyword>
<name>A0A6N2NFF5_SALVM</name>
<accession>A0A6N2NFF5</accession>
<dbReference type="EMBL" id="CAADRP010002263">
    <property type="protein sequence ID" value="VFU64981.1"/>
    <property type="molecule type" value="Genomic_DNA"/>
</dbReference>
<organism evidence="2">
    <name type="scientific">Salix viminalis</name>
    <name type="common">Common osier</name>
    <name type="synonym">Basket willow</name>
    <dbReference type="NCBI Taxonomy" id="40686"/>
    <lineage>
        <taxon>Eukaryota</taxon>
        <taxon>Viridiplantae</taxon>
        <taxon>Streptophyta</taxon>
        <taxon>Embryophyta</taxon>
        <taxon>Tracheophyta</taxon>
        <taxon>Spermatophyta</taxon>
        <taxon>Magnoliopsida</taxon>
        <taxon>eudicotyledons</taxon>
        <taxon>Gunneridae</taxon>
        <taxon>Pentapetalae</taxon>
        <taxon>rosids</taxon>
        <taxon>fabids</taxon>
        <taxon>Malpighiales</taxon>
        <taxon>Salicaceae</taxon>
        <taxon>Saliceae</taxon>
        <taxon>Salix</taxon>
    </lineage>
</organism>
<keyword evidence="1" id="KW-0472">Membrane</keyword>
<dbReference type="AlphaFoldDB" id="A0A6N2NFF5"/>
<keyword evidence="1" id="KW-0812">Transmembrane</keyword>
<reference evidence="2" key="1">
    <citation type="submission" date="2019-03" db="EMBL/GenBank/DDBJ databases">
        <authorList>
            <person name="Mank J."/>
            <person name="Almeida P."/>
        </authorList>
    </citation>
    <scope>NUCLEOTIDE SEQUENCE</scope>
    <source>
        <strain evidence="2">78183</strain>
    </source>
</reference>
<protein>
    <submittedName>
        <fullName evidence="2">Uncharacterized protein</fullName>
    </submittedName>
</protein>
<proteinExistence type="predicted"/>
<sequence length="190" mass="21690">MTRSTKGQAQQIFFLGFDSLVEFVITDTWLTTEAGEAFCKGSPPITNLQKTQGIKKGMKKIIQESFFCKLSNESTSLKRFKIFVHVLYCMTVLQHVIFTHIPIFFPTKGSLIILLLRTSSSVRYLTPSNNLKHSLYQKVLFCLLRQKLKTRLSTQRGKEATTLERPHLFLNHGSNLTQPSFSITLMKKAV</sequence>
<feature type="transmembrane region" description="Helical" evidence="1">
    <location>
        <begin position="82"/>
        <end position="105"/>
    </location>
</feature>
<evidence type="ECO:0000256" key="1">
    <source>
        <dbReference type="SAM" id="Phobius"/>
    </source>
</evidence>